<evidence type="ECO:0000259" key="7">
    <source>
        <dbReference type="Pfam" id="PF00931"/>
    </source>
</evidence>
<dbReference type="Pfam" id="PF00931">
    <property type="entry name" value="NB-ARC"/>
    <property type="match status" value="1"/>
</dbReference>
<dbReference type="FunFam" id="1.10.8.430:FF:000003">
    <property type="entry name" value="Probable disease resistance protein At5g66910"/>
    <property type="match status" value="1"/>
</dbReference>
<evidence type="ECO:0000259" key="9">
    <source>
        <dbReference type="Pfam" id="PF23559"/>
    </source>
</evidence>
<evidence type="ECO:0000256" key="1">
    <source>
        <dbReference type="ARBA" id="ARBA00008894"/>
    </source>
</evidence>
<reference evidence="11 12" key="1">
    <citation type="journal article" date="2019" name="Sci. Rep.">
        <title>A high-quality genome of Eragrostis curvula grass provides insights into Poaceae evolution and supports new strategies to enhance forage quality.</title>
        <authorList>
            <person name="Carballo J."/>
            <person name="Santos B.A.C.M."/>
            <person name="Zappacosta D."/>
            <person name="Garbus I."/>
            <person name="Selva J.P."/>
            <person name="Gallo C.A."/>
            <person name="Diaz A."/>
            <person name="Albertini E."/>
            <person name="Caccamo M."/>
            <person name="Echenique V."/>
        </authorList>
    </citation>
    <scope>NUCLEOTIDE SEQUENCE [LARGE SCALE GENOMIC DNA]</scope>
    <source>
        <strain evidence="12">cv. Victoria</strain>
        <tissue evidence="11">Leaf</tissue>
    </source>
</reference>
<dbReference type="GO" id="GO:0042742">
    <property type="term" value="P:defense response to bacterium"/>
    <property type="evidence" value="ECO:0007669"/>
    <property type="project" value="UniProtKB-ARBA"/>
</dbReference>
<dbReference type="GO" id="GO:0043531">
    <property type="term" value="F:ADP binding"/>
    <property type="evidence" value="ECO:0007669"/>
    <property type="project" value="InterPro"/>
</dbReference>
<evidence type="ECO:0000256" key="2">
    <source>
        <dbReference type="ARBA" id="ARBA00022614"/>
    </source>
</evidence>
<evidence type="ECO:0000259" key="10">
    <source>
        <dbReference type="Pfam" id="PF25019"/>
    </source>
</evidence>
<evidence type="ECO:0000256" key="6">
    <source>
        <dbReference type="ARBA" id="ARBA00022840"/>
    </source>
</evidence>
<evidence type="ECO:0000313" key="12">
    <source>
        <dbReference type="Proteomes" id="UP000324897"/>
    </source>
</evidence>
<keyword evidence="3" id="KW-0677">Repeat</keyword>
<dbReference type="Gene3D" id="1.10.10.10">
    <property type="entry name" value="Winged helix-like DNA-binding domain superfamily/Winged helix DNA-binding domain"/>
    <property type="match status" value="1"/>
</dbReference>
<dbReference type="OrthoDB" id="774413at2759"/>
<dbReference type="SUPFAM" id="SSF52540">
    <property type="entry name" value="P-loop containing nucleoside triphosphate hydrolases"/>
    <property type="match status" value="1"/>
</dbReference>
<dbReference type="GO" id="GO:0002758">
    <property type="term" value="P:innate immune response-activating signaling pathway"/>
    <property type="evidence" value="ECO:0007669"/>
    <property type="project" value="UniProtKB-ARBA"/>
</dbReference>
<evidence type="ECO:0000313" key="11">
    <source>
        <dbReference type="EMBL" id="TVU04745.1"/>
    </source>
</evidence>
<dbReference type="PRINTS" id="PR00364">
    <property type="entry name" value="DISEASERSIST"/>
</dbReference>
<dbReference type="InterPro" id="IPR042197">
    <property type="entry name" value="Apaf_helical"/>
</dbReference>
<dbReference type="Gene3D" id="1.10.8.430">
    <property type="entry name" value="Helical domain of apoptotic protease-activating factors"/>
    <property type="match status" value="1"/>
</dbReference>
<dbReference type="EMBL" id="RWGY01000051">
    <property type="protein sequence ID" value="TVU04745.1"/>
    <property type="molecule type" value="Genomic_DNA"/>
</dbReference>
<proteinExistence type="inferred from homology"/>
<dbReference type="AlphaFoldDB" id="A0A5J9T0H1"/>
<dbReference type="Gramene" id="TVU04745">
    <property type="protein sequence ID" value="TVU04745"/>
    <property type="gene ID" value="EJB05_47878"/>
</dbReference>
<feature type="domain" description="NB-ARC" evidence="7">
    <location>
        <begin position="171"/>
        <end position="347"/>
    </location>
</feature>
<organism evidence="11 12">
    <name type="scientific">Eragrostis curvula</name>
    <name type="common">weeping love grass</name>
    <dbReference type="NCBI Taxonomy" id="38414"/>
    <lineage>
        <taxon>Eukaryota</taxon>
        <taxon>Viridiplantae</taxon>
        <taxon>Streptophyta</taxon>
        <taxon>Embryophyta</taxon>
        <taxon>Tracheophyta</taxon>
        <taxon>Spermatophyta</taxon>
        <taxon>Magnoliopsida</taxon>
        <taxon>Liliopsida</taxon>
        <taxon>Poales</taxon>
        <taxon>Poaceae</taxon>
        <taxon>PACMAD clade</taxon>
        <taxon>Chloridoideae</taxon>
        <taxon>Eragrostideae</taxon>
        <taxon>Eragrostidinae</taxon>
        <taxon>Eragrostis</taxon>
    </lineage>
</organism>
<comment type="similarity">
    <text evidence="1">Belongs to the disease resistance NB-LRR family.</text>
</comment>
<dbReference type="InterPro" id="IPR027417">
    <property type="entry name" value="P-loop_NTPase"/>
</dbReference>
<feature type="domain" description="Disease resistance N-terminal" evidence="8">
    <location>
        <begin position="9"/>
        <end position="96"/>
    </location>
</feature>
<dbReference type="Pfam" id="PF23559">
    <property type="entry name" value="WHD_DRP"/>
    <property type="match status" value="1"/>
</dbReference>
<feature type="non-terminal residue" evidence="11">
    <location>
        <position position="1"/>
    </location>
</feature>
<dbReference type="GO" id="GO:0009626">
    <property type="term" value="P:plant-type hypersensitive response"/>
    <property type="evidence" value="ECO:0007669"/>
    <property type="project" value="UniProtKB-ARBA"/>
</dbReference>
<dbReference type="Pfam" id="PF18052">
    <property type="entry name" value="Rx_N"/>
    <property type="match status" value="1"/>
</dbReference>
<evidence type="ECO:0000256" key="3">
    <source>
        <dbReference type="ARBA" id="ARBA00022737"/>
    </source>
</evidence>
<dbReference type="InterPro" id="IPR032675">
    <property type="entry name" value="LRR_dom_sf"/>
</dbReference>
<keyword evidence="12" id="KW-1185">Reference proteome</keyword>
<dbReference type="InterPro" id="IPR002182">
    <property type="entry name" value="NB-ARC"/>
</dbReference>
<accession>A0A5J9T0H1</accession>
<dbReference type="InterPro" id="IPR058922">
    <property type="entry name" value="WHD_DRP"/>
</dbReference>
<name>A0A5J9T0H1_9POAL</name>
<dbReference type="Gene3D" id="1.20.5.4130">
    <property type="match status" value="1"/>
</dbReference>
<evidence type="ECO:0000256" key="4">
    <source>
        <dbReference type="ARBA" id="ARBA00022741"/>
    </source>
</evidence>
<keyword evidence="2" id="KW-0433">Leucine-rich repeat</keyword>
<dbReference type="FunFam" id="1.10.10.10:FF:000322">
    <property type="entry name" value="Probable disease resistance protein At1g63360"/>
    <property type="match status" value="1"/>
</dbReference>
<dbReference type="Gene3D" id="3.40.50.300">
    <property type="entry name" value="P-loop containing nucleotide triphosphate hydrolases"/>
    <property type="match status" value="1"/>
</dbReference>
<evidence type="ECO:0000256" key="5">
    <source>
        <dbReference type="ARBA" id="ARBA00022821"/>
    </source>
</evidence>
<dbReference type="InterPro" id="IPR041118">
    <property type="entry name" value="Rx_N"/>
</dbReference>
<keyword evidence="4" id="KW-0547">Nucleotide-binding</keyword>
<dbReference type="PANTHER" id="PTHR36766:SF64">
    <property type="entry name" value="OS12G0206100 PROTEIN"/>
    <property type="match status" value="1"/>
</dbReference>
<keyword evidence="6" id="KW-0067">ATP-binding</keyword>
<dbReference type="GO" id="GO:0005524">
    <property type="term" value="F:ATP binding"/>
    <property type="evidence" value="ECO:0007669"/>
    <property type="project" value="UniProtKB-KW"/>
</dbReference>
<gene>
    <name evidence="11" type="ORF">EJB05_47878</name>
</gene>
<dbReference type="Pfam" id="PF25019">
    <property type="entry name" value="LRR_R13L1-DRL21"/>
    <property type="match status" value="1"/>
</dbReference>
<keyword evidence="5" id="KW-0611">Plant defense</keyword>
<dbReference type="PANTHER" id="PTHR36766">
    <property type="entry name" value="PLANT BROAD-SPECTRUM MILDEW RESISTANCE PROTEIN RPW8"/>
    <property type="match status" value="1"/>
</dbReference>
<dbReference type="Proteomes" id="UP000324897">
    <property type="component" value="Unassembled WGS sequence"/>
</dbReference>
<sequence length="1173" mass="133095">MAETLLLPVVRGVVGKAGDALVKRVTRMWGVDDDRDRLERRLAYVQSLLADAEDKSETNHAVGTWMKALKAAAYRADDVLDDFEYEALRLEAQSRGSMASKKVLSCFNFQNKVVFRHKASKELKKVLDKIEELVEEMNKFGLVAREEVPQVPYHRQTHSALDESAEIFGRDNDKEAVVNLLLNQEDQQSVQVLPIIGMGGLGKTTLTKMVFNDPRVQKQFELKMWYCVSENFEATAVVRSVIELATNGRCELPNNIELLRGRLQEVLGRKRFLLVLDDVWNEDERKWEDDLKPLLCSSSHGSGSMIVVTSRSQRVASIMGTHSPYELVRLNEDDSWKLFLKKAFCTEAEEHTELVAIGRRIVSKCKGLPLALKTMGGLMSSTQQVQDWVAVADSNIRDTSRGKDEVMHVLKLSYRYLSPEMKQCFAFCSIFPKDYLMQKDKLIQLWIANSFIHVEGIKNLTKKGEEIFNELIWRSFLQDVKEYQYFELGRGVSIGCKMHDLMHDLATEVTEECGPAQKSIQEKRDIHISSHELKEIKGLLKTTSSLRTLLIDESIYQDLTKEMKLMSVRALCCTKPSDSLGKHAKYLRYLDLSGSNIVRLSDSICMMYHLQSLRLDYCIMLQYLPEGMPISLRNLIHIHLKECWELQHMPPKLSLLQNLHTLTQFVVDTKDGCGIEELKDLRQLGNRLELYKLKNVKNGSRANLHEKQISELLLNWQYSSFENFDLREPIEDDNAEEVLESLVPCGELKVLKVCQYPGRAIPQWMRNPQMFQCLRELEISRCPKCTDIPIVWLSHSLESLDLTRMDNLTTLCKNIDVQAVGSNSSPPIFPSLKRMTLSDLRNLERWAESSAGEPHKSVMFPRLEELKILSCLKLGTLPLAPLLTTLVHAKSILCPEGYLPVSMPLWSWPSLVSLTVSWSVNVAISLGGQQGQSLNPPEALRFLRTGSDDGFVSIFDMTRLQVGLGSALAFVEKLEILLCKNIVRWPLEELRYLPRLQSLIIWHCGKLGEEGSSSQEVLPLPLLKDLEVRNCGSLLEIPQLPTSLETMRIEHCKSLVALPSDLGNLAKLRNFAVEDCGALRALPDGMDGLTSLELLCISDCPGIEGFPQGLLQRLPALKHLYIDNCPNLQRRCREGGEYFDLVSSIPNKDFRAASEPEIKKSVKRFLPFCGGDW</sequence>
<feature type="domain" description="R13L1/DRL21-like LRR repeat region" evidence="10">
    <location>
        <begin position="675"/>
        <end position="805"/>
    </location>
</feature>
<dbReference type="SUPFAM" id="SSF52058">
    <property type="entry name" value="L domain-like"/>
    <property type="match status" value="2"/>
</dbReference>
<protein>
    <submittedName>
        <fullName evidence="11">Uncharacterized protein</fullName>
    </submittedName>
</protein>
<evidence type="ECO:0000259" key="8">
    <source>
        <dbReference type="Pfam" id="PF18052"/>
    </source>
</evidence>
<comment type="caution">
    <text evidence="11">The sequence shown here is derived from an EMBL/GenBank/DDBJ whole genome shotgun (WGS) entry which is preliminary data.</text>
</comment>
<feature type="domain" description="Disease resistance protein winged helix" evidence="9">
    <location>
        <begin position="430"/>
        <end position="506"/>
    </location>
</feature>
<dbReference type="InterPro" id="IPR036388">
    <property type="entry name" value="WH-like_DNA-bd_sf"/>
</dbReference>
<dbReference type="InterPro" id="IPR056789">
    <property type="entry name" value="LRR_R13L1-DRL21"/>
</dbReference>
<dbReference type="Gene3D" id="3.80.10.10">
    <property type="entry name" value="Ribonuclease Inhibitor"/>
    <property type="match status" value="3"/>
</dbReference>